<feature type="domain" description="ABC3 transporter permease C-terminal" evidence="7">
    <location>
        <begin position="287"/>
        <end position="402"/>
    </location>
</feature>
<feature type="domain" description="ABC3 transporter permease C-terminal" evidence="7">
    <location>
        <begin position="681"/>
        <end position="794"/>
    </location>
</feature>
<keyword evidence="10" id="KW-1185">Reference proteome</keyword>
<proteinExistence type="predicted"/>
<sequence>MMIKNNLKITIRNLRKNWGFTLLNILGLTMGFSGFILSYQYINREISYDQWNPNYEQIYLVGLTENGKFSEETPPSLAPLIQAQLPEVVRAGRSIHYPYGGYPLFGESTVFLRKAMLVDSAAASIFQVQSKTGPVYKSTDQKEASLINQAYADRLFKADDMDFDTPKAVPMLSLATGMQEMIYGIAADRPLSILNYDLLLINEIQDERATGNPFSFQTYIQVKENTDIALLQAKLTALFQQEIVPKDPLKSTNYSKGGIYLDPLSNLHLRPKAGSNSPYLLVWVIGLISGFILVLAGANFANMMLAQANSRLKELAIKKILGSSRSQIVLQLLIEVLLITLSAAMLSCILLLLSANILQQWFYEDVKAYLFSSTSMLQLGLAVLLTTLLSGIYPAVVISRFNLNQLLKGETGTTGSNQNFRHALLGIQVLFALIFVVGLLVVQQQVHYIKQAEKGFEPAQIVNFKGIGLYFNPNPGGNFEDFKTRLDQSPYISSASSATNIPGDITPAPNKEFSYAGKAFDMAHLGIDSRYFKTLEIETIAGQANQSLSQLLQDSTKHYAVINESAAKTLGLPQAIGSNVKGCGVNFEIIAVVKDSKVFGFENQVVPTLYSYRNECSVGRYMTTLMVKTTAGYSQEAIATIAEEWAKVEAAKNLPLDYEYMDQKYAQLHAKQDELQTALSSFTGLSVILVAFGLFSMSLFQISQRKREISIRKVLGASVGNLFLQLNQPFMIIFSIGCVLGIPIAYYLLQHWLANFAYHIELHWGYFAVAAVLVFLLILVVVSVQTLRAAKANPEENLRNE</sequence>
<evidence type="ECO:0000256" key="6">
    <source>
        <dbReference type="SAM" id="Phobius"/>
    </source>
</evidence>
<dbReference type="InterPro" id="IPR050250">
    <property type="entry name" value="Macrolide_Exporter_MacB"/>
</dbReference>
<evidence type="ECO:0000256" key="3">
    <source>
        <dbReference type="ARBA" id="ARBA00022692"/>
    </source>
</evidence>
<dbReference type="PANTHER" id="PTHR30572">
    <property type="entry name" value="MEMBRANE COMPONENT OF TRANSPORTER-RELATED"/>
    <property type="match status" value="1"/>
</dbReference>
<dbReference type="RefSeq" id="WP_160370082.1">
    <property type="nucleotide sequence ID" value="NZ_WSQA01000012.1"/>
</dbReference>
<evidence type="ECO:0000256" key="4">
    <source>
        <dbReference type="ARBA" id="ARBA00022989"/>
    </source>
</evidence>
<feature type="transmembrane region" description="Helical" evidence="6">
    <location>
        <begin position="377"/>
        <end position="403"/>
    </location>
</feature>
<evidence type="ECO:0000259" key="7">
    <source>
        <dbReference type="Pfam" id="PF02687"/>
    </source>
</evidence>
<feature type="transmembrane region" description="Helical" evidence="6">
    <location>
        <begin position="764"/>
        <end position="784"/>
    </location>
</feature>
<dbReference type="AlphaFoldDB" id="A0A6N8L0U5"/>
<evidence type="ECO:0000256" key="1">
    <source>
        <dbReference type="ARBA" id="ARBA00004651"/>
    </source>
</evidence>
<protein>
    <submittedName>
        <fullName evidence="9">FtsX-like permease family protein</fullName>
    </submittedName>
</protein>
<feature type="transmembrane region" description="Helical" evidence="6">
    <location>
        <begin position="328"/>
        <end position="357"/>
    </location>
</feature>
<evidence type="ECO:0000256" key="2">
    <source>
        <dbReference type="ARBA" id="ARBA00022475"/>
    </source>
</evidence>
<dbReference type="Pfam" id="PF02687">
    <property type="entry name" value="FtsX"/>
    <property type="match status" value="2"/>
</dbReference>
<feature type="domain" description="MacB-like periplasmic core" evidence="8">
    <location>
        <begin position="476"/>
        <end position="639"/>
    </location>
</feature>
<organism evidence="9 10">
    <name type="scientific">Sphingobacterium humi</name>
    <dbReference type="NCBI Taxonomy" id="1796905"/>
    <lineage>
        <taxon>Bacteria</taxon>
        <taxon>Pseudomonadati</taxon>
        <taxon>Bacteroidota</taxon>
        <taxon>Sphingobacteriia</taxon>
        <taxon>Sphingobacteriales</taxon>
        <taxon>Sphingobacteriaceae</taxon>
        <taxon>Sphingobacterium</taxon>
    </lineage>
</organism>
<keyword evidence="3 6" id="KW-0812">Transmembrane</keyword>
<feature type="transmembrane region" description="Helical" evidence="6">
    <location>
        <begin position="21"/>
        <end position="42"/>
    </location>
</feature>
<dbReference type="Pfam" id="PF12704">
    <property type="entry name" value="MacB_PCD"/>
    <property type="match status" value="1"/>
</dbReference>
<dbReference type="OrthoDB" id="1451596at2"/>
<keyword evidence="4 6" id="KW-1133">Transmembrane helix</keyword>
<dbReference type="InterPro" id="IPR025857">
    <property type="entry name" value="MacB_PCD"/>
</dbReference>
<feature type="transmembrane region" description="Helical" evidence="6">
    <location>
        <begin position="280"/>
        <end position="301"/>
    </location>
</feature>
<comment type="caution">
    <text evidence="9">The sequence shown here is derived from an EMBL/GenBank/DDBJ whole genome shotgun (WGS) entry which is preliminary data.</text>
</comment>
<evidence type="ECO:0000313" key="9">
    <source>
        <dbReference type="EMBL" id="MVZ63363.1"/>
    </source>
</evidence>
<name>A0A6N8L0U5_9SPHI</name>
<evidence type="ECO:0000256" key="5">
    <source>
        <dbReference type="ARBA" id="ARBA00023136"/>
    </source>
</evidence>
<dbReference type="PANTHER" id="PTHR30572:SF18">
    <property type="entry name" value="ABC-TYPE MACROLIDE FAMILY EXPORT SYSTEM PERMEASE COMPONENT 2"/>
    <property type="match status" value="1"/>
</dbReference>
<comment type="subcellular location">
    <subcellularLocation>
        <location evidence="1">Cell membrane</location>
        <topology evidence="1">Multi-pass membrane protein</topology>
    </subcellularLocation>
</comment>
<reference evidence="9 10" key="1">
    <citation type="submission" date="2019-12" db="EMBL/GenBank/DDBJ databases">
        <authorList>
            <person name="Dong K."/>
        </authorList>
    </citation>
    <scope>NUCLEOTIDE SEQUENCE [LARGE SCALE GENOMIC DNA]</scope>
    <source>
        <strain evidence="9 10">JCM 31225</strain>
    </source>
</reference>
<feature type="transmembrane region" description="Helical" evidence="6">
    <location>
        <begin position="730"/>
        <end position="749"/>
    </location>
</feature>
<feature type="transmembrane region" description="Helical" evidence="6">
    <location>
        <begin position="423"/>
        <end position="442"/>
    </location>
</feature>
<accession>A0A6N8L0U5</accession>
<keyword evidence="2" id="KW-1003">Cell membrane</keyword>
<feature type="transmembrane region" description="Helical" evidence="6">
    <location>
        <begin position="682"/>
        <end position="702"/>
    </location>
</feature>
<gene>
    <name evidence="9" type="ORF">GQF63_15130</name>
</gene>
<dbReference type="GO" id="GO:0022857">
    <property type="term" value="F:transmembrane transporter activity"/>
    <property type="evidence" value="ECO:0007669"/>
    <property type="project" value="TreeGrafter"/>
</dbReference>
<dbReference type="InterPro" id="IPR003838">
    <property type="entry name" value="ABC3_permease_C"/>
</dbReference>
<evidence type="ECO:0000313" key="10">
    <source>
        <dbReference type="Proteomes" id="UP000435036"/>
    </source>
</evidence>
<evidence type="ECO:0000259" key="8">
    <source>
        <dbReference type="Pfam" id="PF12704"/>
    </source>
</evidence>
<dbReference type="EMBL" id="WSQA01000012">
    <property type="protein sequence ID" value="MVZ63363.1"/>
    <property type="molecule type" value="Genomic_DNA"/>
</dbReference>
<keyword evidence="5 6" id="KW-0472">Membrane</keyword>
<dbReference type="GO" id="GO:0005886">
    <property type="term" value="C:plasma membrane"/>
    <property type="evidence" value="ECO:0007669"/>
    <property type="project" value="UniProtKB-SubCell"/>
</dbReference>
<dbReference type="Proteomes" id="UP000435036">
    <property type="component" value="Unassembled WGS sequence"/>
</dbReference>